<evidence type="ECO:0000256" key="1">
    <source>
        <dbReference type="ARBA" id="ARBA00010134"/>
    </source>
</evidence>
<dbReference type="SMART" id="SM00115">
    <property type="entry name" value="CASc"/>
    <property type="match status" value="1"/>
</dbReference>
<dbReference type="PANTHER" id="PTHR48169">
    <property type="entry name" value="DED DOMAIN-CONTAINING PROTEIN"/>
    <property type="match status" value="1"/>
</dbReference>
<dbReference type="AlphaFoldDB" id="L5JZF5"/>
<dbReference type="InterPro" id="IPR001875">
    <property type="entry name" value="DED_dom"/>
</dbReference>
<feature type="domain" description="Caspase family p10" evidence="10">
    <location>
        <begin position="441"/>
        <end position="525"/>
    </location>
</feature>
<dbReference type="SUPFAM" id="SSF47986">
    <property type="entry name" value="DEATH domain"/>
    <property type="match status" value="2"/>
</dbReference>
<dbReference type="InterPro" id="IPR016129">
    <property type="entry name" value="Caspase_his_AS"/>
</dbReference>
<dbReference type="PROSITE" id="PS01122">
    <property type="entry name" value="CASPASE_CYS"/>
    <property type="match status" value="1"/>
</dbReference>
<dbReference type="PROSITE" id="PS50168">
    <property type="entry name" value="DED"/>
    <property type="match status" value="2"/>
</dbReference>
<proteinExistence type="inferred from homology"/>
<keyword evidence="3" id="KW-0053">Apoptosis</keyword>
<dbReference type="CDD" id="cd08814">
    <property type="entry name" value="DED_Caspase_10_r2"/>
    <property type="match status" value="1"/>
</dbReference>
<dbReference type="Proteomes" id="UP000010552">
    <property type="component" value="Unassembled WGS sequence"/>
</dbReference>
<dbReference type="InParanoid" id="L5JZF5"/>
<dbReference type="InterPro" id="IPR029030">
    <property type="entry name" value="Caspase-like_dom_sf"/>
</dbReference>
<dbReference type="GO" id="GO:0042981">
    <property type="term" value="P:regulation of apoptotic process"/>
    <property type="evidence" value="ECO:0007669"/>
    <property type="project" value="InterPro"/>
</dbReference>
<evidence type="ECO:0000259" key="10">
    <source>
        <dbReference type="PROSITE" id="PS50207"/>
    </source>
</evidence>
<feature type="domain" description="DED" evidence="9">
    <location>
        <begin position="21"/>
        <end position="99"/>
    </location>
</feature>
<dbReference type="Gene3D" id="3.40.50.1460">
    <property type="match status" value="1"/>
</dbReference>
<dbReference type="PANTHER" id="PTHR48169:SF7">
    <property type="entry name" value="CASPASE 10"/>
    <property type="match status" value="1"/>
</dbReference>
<evidence type="ECO:0000259" key="11">
    <source>
        <dbReference type="PROSITE" id="PS50208"/>
    </source>
</evidence>
<evidence type="ECO:0000256" key="4">
    <source>
        <dbReference type="ARBA" id="ARBA00022737"/>
    </source>
</evidence>
<sequence>MAAASQGLSMSSSSHDNGRENFRERLLDIDYNLGDLEVEQLKFLCQDLVSRKNLEKCSSASDIFEHLLARKLLSEEDPFLLAELLYIIKQNSLLKYLHYTKEQVENLLPTKRKVSLFRNLLYEMSENIDSEILKSMIFLQKESMPKMQMTSLSFLGHLEKQAQIGEDDLKVLEDLCAKVAPSLGRKIEKYKKEKAFQVVTSPVDKETESLPQGKEEVFSCSDVQQFLGALPASSLVRWQPFRIRSPSVGREGTSGEAEAPRLALTEQNVESEGMSGVVRLQMLLKSPVYKMDRKCRGQCVIINNHSFTVTSLSERRGTQKDAECLTHVFKWLGFNVNIYNDVTKENLEEVLIKFQSHPDHADGDCFVFCVLTHGKFGAVYSSDGVLIPIREIMSHFTALQCPGLADKPKLFFIQACQGEEIQLSVSIEADAINPEPTHPPLQNSVPNEADFLLGLATVPGYVSFRHTTEGSWYIQSLYNHLKDLVPRHEDILSILTAVNDDVSRRGGTRKQMPQPAFTLRKILIFPVPEEEL</sequence>
<feature type="domain" description="Caspase family p20" evidence="11">
    <location>
        <begin position="295"/>
        <end position="420"/>
    </location>
</feature>
<evidence type="ECO:0000256" key="2">
    <source>
        <dbReference type="ARBA" id="ARBA00022670"/>
    </source>
</evidence>
<keyword evidence="2" id="KW-0645">Protease</keyword>
<evidence type="ECO:0000256" key="8">
    <source>
        <dbReference type="RuleBase" id="RU003971"/>
    </source>
</evidence>
<dbReference type="InterPro" id="IPR015917">
    <property type="entry name" value="Pept_C14A"/>
</dbReference>
<dbReference type="SMART" id="SM00031">
    <property type="entry name" value="DED"/>
    <property type="match status" value="2"/>
</dbReference>
<dbReference type="InterPro" id="IPR033139">
    <property type="entry name" value="Caspase_cys_AS"/>
</dbReference>
<dbReference type="CDD" id="cd00032">
    <property type="entry name" value="CASc"/>
    <property type="match status" value="1"/>
</dbReference>
<dbReference type="FunFam" id="3.40.50.1460:FF:000014">
    <property type="entry name" value="Caspase 10, apoptosis-related cysteine peptidase"/>
    <property type="match status" value="1"/>
</dbReference>
<keyword evidence="7" id="KW-0865">Zymogen</keyword>
<organism evidence="12 13">
    <name type="scientific">Pteropus alecto</name>
    <name type="common">Black flying fox</name>
    <dbReference type="NCBI Taxonomy" id="9402"/>
    <lineage>
        <taxon>Eukaryota</taxon>
        <taxon>Metazoa</taxon>
        <taxon>Chordata</taxon>
        <taxon>Craniata</taxon>
        <taxon>Vertebrata</taxon>
        <taxon>Euteleostomi</taxon>
        <taxon>Mammalia</taxon>
        <taxon>Eutheria</taxon>
        <taxon>Laurasiatheria</taxon>
        <taxon>Chiroptera</taxon>
        <taxon>Yinpterochiroptera</taxon>
        <taxon>Pteropodoidea</taxon>
        <taxon>Pteropodidae</taxon>
        <taxon>Pteropodinae</taxon>
        <taxon>Pteropus</taxon>
    </lineage>
</organism>
<keyword evidence="5" id="KW-0378">Hydrolase</keyword>
<reference evidence="13" key="1">
    <citation type="journal article" date="2013" name="Science">
        <title>Comparative analysis of bat genomes provides insight into the evolution of flight and immunity.</title>
        <authorList>
            <person name="Zhang G."/>
            <person name="Cowled C."/>
            <person name="Shi Z."/>
            <person name="Huang Z."/>
            <person name="Bishop-Lilly K.A."/>
            <person name="Fang X."/>
            <person name="Wynne J.W."/>
            <person name="Xiong Z."/>
            <person name="Baker M.L."/>
            <person name="Zhao W."/>
            <person name="Tachedjian M."/>
            <person name="Zhu Y."/>
            <person name="Zhou P."/>
            <person name="Jiang X."/>
            <person name="Ng J."/>
            <person name="Yang L."/>
            <person name="Wu L."/>
            <person name="Xiao J."/>
            <person name="Feng Y."/>
            <person name="Chen Y."/>
            <person name="Sun X."/>
            <person name="Zhang Y."/>
            <person name="Marsh G.A."/>
            <person name="Crameri G."/>
            <person name="Broder C.C."/>
            <person name="Frey K.G."/>
            <person name="Wang L.F."/>
            <person name="Wang J."/>
        </authorList>
    </citation>
    <scope>NUCLEOTIDE SEQUENCE [LARGE SCALE GENOMIC DNA]</scope>
</reference>
<dbReference type="GO" id="GO:0051604">
    <property type="term" value="P:protein maturation"/>
    <property type="evidence" value="ECO:0007669"/>
    <property type="project" value="UniProtKB-ARBA"/>
</dbReference>
<dbReference type="GO" id="GO:0004197">
    <property type="term" value="F:cysteine-type endopeptidase activity"/>
    <property type="evidence" value="ECO:0007669"/>
    <property type="project" value="InterPro"/>
</dbReference>
<dbReference type="InterPro" id="IPR001309">
    <property type="entry name" value="Pept_C14_p20"/>
</dbReference>
<dbReference type="InterPro" id="IPR035701">
    <property type="entry name" value="CASP10_DED2"/>
</dbReference>
<dbReference type="FunFam" id="1.10.533.10:FF:000016">
    <property type="entry name" value="CASP8 and FADD-like apoptosis regulator"/>
    <property type="match status" value="1"/>
</dbReference>
<comment type="similarity">
    <text evidence="1 8">Belongs to the peptidase C14A family.</text>
</comment>
<evidence type="ECO:0000313" key="13">
    <source>
        <dbReference type="Proteomes" id="UP000010552"/>
    </source>
</evidence>
<dbReference type="PROSITE" id="PS50208">
    <property type="entry name" value="CASPASE_P20"/>
    <property type="match status" value="1"/>
</dbReference>
<keyword evidence="13" id="KW-1185">Reference proteome</keyword>
<dbReference type="GO" id="GO:0006915">
    <property type="term" value="P:apoptotic process"/>
    <property type="evidence" value="ECO:0007669"/>
    <property type="project" value="UniProtKB-KW"/>
</dbReference>
<evidence type="ECO:0000256" key="6">
    <source>
        <dbReference type="ARBA" id="ARBA00022807"/>
    </source>
</evidence>
<dbReference type="PRINTS" id="PR00376">
    <property type="entry name" value="IL1BCENZYME"/>
</dbReference>
<keyword evidence="6" id="KW-0788">Thiol protease</keyword>
<dbReference type="EMBL" id="KB031068">
    <property type="protein sequence ID" value="ELK04834.1"/>
    <property type="molecule type" value="Genomic_DNA"/>
</dbReference>
<evidence type="ECO:0000256" key="5">
    <source>
        <dbReference type="ARBA" id="ARBA00022801"/>
    </source>
</evidence>
<dbReference type="InterPro" id="IPR011600">
    <property type="entry name" value="Pept_C14_caspase"/>
</dbReference>
<protein>
    <submittedName>
        <fullName evidence="12">Caspase-10</fullName>
    </submittedName>
</protein>
<dbReference type="Gene3D" id="1.10.533.10">
    <property type="entry name" value="Death Domain, Fas"/>
    <property type="match status" value="2"/>
</dbReference>
<evidence type="ECO:0000256" key="7">
    <source>
        <dbReference type="ARBA" id="ARBA00023145"/>
    </source>
</evidence>
<dbReference type="InterPro" id="IPR002138">
    <property type="entry name" value="Pept_C14_p10"/>
</dbReference>
<dbReference type="FunFam" id="1.10.533.10:FF:000038">
    <property type="entry name" value="Caspase 10"/>
    <property type="match status" value="1"/>
</dbReference>
<dbReference type="STRING" id="9402.L5JZF5"/>
<keyword evidence="4" id="KW-0677">Repeat</keyword>
<gene>
    <name evidence="12" type="ORF">PAL_GLEAN10026113</name>
</gene>
<evidence type="ECO:0000256" key="3">
    <source>
        <dbReference type="ARBA" id="ARBA00022703"/>
    </source>
</evidence>
<evidence type="ECO:0000313" key="12">
    <source>
        <dbReference type="EMBL" id="ELK04834.1"/>
    </source>
</evidence>
<dbReference type="InterPro" id="IPR011029">
    <property type="entry name" value="DEATH-like_dom_sf"/>
</dbReference>
<dbReference type="MEROPS" id="C14.011"/>
<dbReference type="GO" id="GO:0006508">
    <property type="term" value="P:proteolysis"/>
    <property type="evidence" value="ECO:0007669"/>
    <property type="project" value="UniProtKB-KW"/>
</dbReference>
<dbReference type="PROSITE" id="PS01121">
    <property type="entry name" value="CASPASE_HIS"/>
    <property type="match status" value="1"/>
</dbReference>
<name>L5JZF5_PTEAL</name>
<evidence type="ECO:0000259" key="9">
    <source>
        <dbReference type="PROSITE" id="PS50168"/>
    </source>
</evidence>
<accession>L5JZF5</accession>
<dbReference type="Pfam" id="PF00656">
    <property type="entry name" value="Peptidase_C14"/>
    <property type="match status" value="1"/>
</dbReference>
<dbReference type="SUPFAM" id="SSF52129">
    <property type="entry name" value="Caspase-like"/>
    <property type="match status" value="1"/>
</dbReference>
<dbReference type="GO" id="GO:0005737">
    <property type="term" value="C:cytoplasm"/>
    <property type="evidence" value="ECO:0007669"/>
    <property type="project" value="UniProtKB-ARBA"/>
</dbReference>
<dbReference type="PROSITE" id="PS50207">
    <property type="entry name" value="CASPASE_P10"/>
    <property type="match status" value="1"/>
</dbReference>
<dbReference type="Pfam" id="PF01335">
    <property type="entry name" value="DED"/>
    <property type="match status" value="2"/>
</dbReference>
<feature type="domain" description="DED" evidence="9">
    <location>
        <begin position="116"/>
        <end position="189"/>
    </location>
</feature>